<evidence type="ECO:0000313" key="3">
    <source>
        <dbReference type="EMBL" id="CAB5152164.1"/>
    </source>
</evidence>
<dbReference type="AlphaFoldDB" id="A0A6J6YP87"/>
<evidence type="ECO:0000313" key="2">
    <source>
        <dbReference type="EMBL" id="CAB4809098.1"/>
    </source>
</evidence>
<evidence type="ECO:0000313" key="1">
    <source>
        <dbReference type="EMBL" id="CAB4706637.1"/>
    </source>
</evidence>
<dbReference type="EMBL" id="CAEZYE010000017">
    <property type="protein sequence ID" value="CAB4706637.1"/>
    <property type="molecule type" value="Genomic_DNA"/>
</dbReference>
<organism evidence="2">
    <name type="scientific">freshwater metagenome</name>
    <dbReference type="NCBI Taxonomy" id="449393"/>
    <lineage>
        <taxon>unclassified sequences</taxon>
        <taxon>metagenomes</taxon>
        <taxon>ecological metagenomes</taxon>
    </lineage>
</organism>
<reference evidence="2" key="1">
    <citation type="submission" date="2020-05" db="EMBL/GenBank/DDBJ databases">
        <authorList>
            <person name="Chiriac C."/>
            <person name="Salcher M."/>
            <person name="Ghai R."/>
            <person name="Kavagutti S V."/>
        </authorList>
    </citation>
    <scope>NUCLEOTIDE SEQUENCE</scope>
</reference>
<dbReference type="InterPro" id="IPR036249">
    <property type="entry name" value="Thioredoxin-like_sf"/>
</dbReference>
<dbReference type="SUPFAM" id="SSF52833">
    <property type="entry name" value="Thioredoxin-like"/>
    <property type="match status" value="1"/>
</dbReference>
<protein>
    <submittedName>
        <fullName evidence="2">Unannotated protein</fullName>
    </submittedName>
</protein>
<accession>A0A6J6YP87</accession>
<dbReference type="EMBL" id="CAFBRZ010000034">
    <property type="protein sequence ID" value="CAB5152164.1"/>
    <property type="molecule type" value="Genomic_DNA"/>
</dbReference>
<dbReference type="Gene3D" id="1.25.40.10">
    <property type="entry name" value="Tetratricopeptide repeat domain"/>
    <property type="match status" value="1"/>
</dbReference>
<dbReference type="InterPro" id="IPR011990">
    <property type="entry name" value="TPR-like_helical_dom_sf"/>
</dbReference>
<name>A0A6J6YP87_9ZZZZ</name>
<proteinExistence type="predicted"/>
<sequence>MSNPPNFARAVDLSSLGKPKLSTTEPMPGLEVTAANLTSEILPLSGVKPVIVIAWSARSSESLEMVKVLGDLEIAYKASWALGRLDIDAQPQVAQAFQTKNVPYAIALIAEQMVPLFEQSYPEPQIRLVLDKVLALAAEQGIGEAPIEVNEPEEDEAIAALEAGNYAAAESAYKKLLSRKPADSFAQLGLAQTQLLLRTDGLDLTVVIEQATKTPSDIAQQLKAADMEMVNGGVEAAFNRLLHLVRESAGDERSKAKEHLLTLFTLVDPSDPRLSAARKALANALF</sequence>
<gene>
    <name evidence="1" type="ORF">UFOPK2655_00464</name>
    <name evidence="2" type="ORF">UFOPK3077_01059</name>
    <name evidence="3" type="ORF">UFOPK4444_00726</name>
</gene>
<dbReference type="Gene3D" id="3.40.30.10">
    <property type="entry name" value="Glutaredoxin"/>
    <property type="match status" value="1"/>
</dbReference>
<dbReference type="Pfam" id="PF14561">
    <property type="entry name" value="TPR_20"/>
    <property type="match status" value="1"/>
</dbReference>
<dbReference type="EMBL" id="CAFAAS010000011">
    <property type="protein sequence ID" value="CAB4809098.1"/>
    <property type="molecule type" value="Genomic_DNA"/>
</dbReference>